<keyword evidence="5 8" id="KW-1133">Transmembrane helix</keyword>
<evidence type="ECO:0000256" key="2">
    <source>
        <dbReference type="ARBA" id="ARBA00022448"/>
    </source>
</evidence>
<evidence type="ECO:0000256" key="7">
    <source>
        <dbReference type="RuleBase" id="RU003942"/>
    </source>
</evidence>
<dbReference type="RefSeq" id="WP_251610793.1">
    <property type="nucleotide sequence ID" value="NZ_JAMQJY010000003.1"/>
</dbReference>
<feature type="transmembrane region" description="Helical" evidence="8">
    <location>
        <begin position="89"/>
        <end position="109"/>
    </location>
</feature>
<evidence type="ECO:0000313" key="9">
    <source>
        <dbReference type="EMBL" id="MCM2677228.1"/>
    </source>
</evidence>
<dbReference type="PANTHER" id="PTHR30561">
    <property type="entry name" value="SMR FAMILY PROTON-DEPENDENT DRUG EFFLUX TRANSPORTER SUGE"/>
    <property type="match status" value="1"/>
</dbReference>
<feature type="transmembrane region" description="Helical" evidence="8">
    <location>
        <begin position="64"/>
        <end position="83"/>
    </location>
</feature>
<comment type="subcellular location">
    <subcellularLocation>
        <location evidence="1 7">Cell membrane</location>
        <topology evidence="1 7">Multi-pass membrane protein</topology>
    </subcellularLocation>
</comment>
<evidence type="ECO:0000256" key="5">
    <source>
        <dbReference type="ARBA" id="ARBA00022989"/>
    </source>
</evidence>
<dbReference type="Gene3D" id="1.10.3730.20">
    <property type="match status" value="1"/>
</dbReference>
<reference evidence="9" key="1">
    <citation type="submission" date="2022-06" db="EMBL/GenBank/DDBJ databases">
        <title>Alkalicoccobacillus porphyridii sp. nov., isolated from a marine red alga, Porphyridium purpureum and reclassification of Shouchella plakortidis and Shouchella gibsonii as Alkalicoccobacillus plakortidis comb. nov. and Alkalicoccobacillus gibsonii comb. nov.</title>
        <authorList>
            <person name="Kim K.H."/>
            <person name="Lee J.K."/>
            <person name="Han D.M."/>
            <person name="Baek J.H."/>
            <person name="Jeon C.O."/>
        </authorList>
    </citation>
    <scope>NUCLEOTIDE SEQUENCE</scope>
    <source>
        <strain evidence="9">DSM 19153</strain>
    </source>
</reference>
<evidence type="ECO:0000256" key="6">
    <source>
        <dbReference type="ARBA" id="ARBA00023136"/>
    </source>
</evidence>
<accession>A0ABT0XMU8</accession>
<gene>
    <name evidence="9" type="ORF">NDM98_18505</name>
</gene>
<sequence length="123" mass="13172">MNNKLKGSIFLTSAIVFEVISTTNIKLSNGFSELSFSIIAVIAIVIAMYSLAQALNYIPLSVAYAIWVGIGTALIYVISIVVFNEPVSPVKLLGVILVIGGVVCLNFLTKSEEENEQVKSTSS</sequence>
<keyword evidence="3" id="KW-1003">Cell membrane</keyword>
<keyword evidence="4 7" id="KW-0812">Transmembrane</keyword>
<dbReference type="EMBL" id="JAMQJY010000003">
    <property type="protein sequence ID" value="MCM2677228.1"/>
    <property type="molecule type" value="Genomic_DNA"/>
</dbReference>
<dbReference type="Pfam" id="PF00893">
    <property type="entry name" value="Multi_Drug_Res"/>
    <property type="match status" value="1"/>
</dbReference>
<name>A0ABT0XMU8_9BACI</name>
<feature type="transmembrane region" description="Helical" evidence="8">
    <location>
        <begin position="31"/>
        <end position="52"/>
    </location>
</feature>
<evidence type="ECO:0000256" key="8">
    <source>
        <dbReference type="SAM" id="Phobius"/>
    </source>
</evidence>
<evidence type="ECO:0000256" key="1">
    <source>
        <dbReference type="ARBA" id="ARBA00004651"/>
    </source>
</evidence>
<dbReference type="InterPro" id="IPR037185">
    <property type="entry name" value="EmrE-like"/>
</dbReference>
<dbReference type="Proteomes" id="UP001203665">
    <property type="component" value="Unassembled WGS sequence"/>
</dbReference>
<dbReference type="InterPro" id="IPR045324">
    <property type="entry name" value="Small_multidrug_res"/>
</dbReference>
<evidence type="ECO:0000256" key="3">
    <source>
        <dbReference type="ARBA" id="ARBA00022475"/>
    </source>
</evidence>
<dbReference type="PANTHER" id="PTHR30561:SF1">
    <property type="entry name" value="MULTIDRUG TRANSPORTER EMRE"/>
    <property type="match status" value="1"/>
</dbReference>
<evidence type="ECO:0000313" key="10">
    <source>
        <dbReference type="Proteomes" id="UP001203665"/>
    </source>
</evidence>
<comment type="caution">
    <text evidence="9">The sequence shown here is derived from an EMBL/GenBank/DDBJ whole genome shotgun (WGS) entry which is preliminary data.</text>
</comment>
<proteinExistence type="inferred from homology"/>
<comment type="similarity">
    <text evidence="7">Belongs to the drug/metabolite transporter (DMT) superfamily. Small multidrug resistance (SMR) (TC 2.A.7.1) family.</text>
</comment>
<organism evidence="9 10">
    <name type="scientific">Alkalicoccobacillus plakortidis</name>
    <dbReference type="NCBI Taxonomy" id="444060"/>
    <lineage>
        <taxon>Bacteria</taxon>
        <taxon>Bacillati</taxon>
        <taxon>Bacillota</taxon>
        <taxon>Bacilli</taxon>
        <taxon>Bacillales</taxon>
        <taxon>Bacillaceae</taxon>
        <taxon>Alkalicoccobacillus</taxon>
    </lineage>
</organism>
<dbReference type="InterPro" id="IPR000390">
    <property type="entry name" value="Small_drug/metabolite_transptr"/>
</dbReference>
<keyword evidence="6 8" id="KW-0472">Membrane</keyword>
<dbReference type="SUPFAM" id="SSF103481">
    <property type="entry name" value="Multidrug resistance efflux transporter EmrE"/>
    <property type="match status" value="1"/>
</dbReference>
<keyword evidence="10" id="KW-1185">Reference proteome</keyword>
<protein>
    <submittedName>
        <fullName evidence="9">Multidrug efflux SMR transporter</fullName>
    </submittedName>
</protein>
<keyword evidence="2" id="KW-0813">Transport</keyword>
<evidence type="ECO:0000256" key="4">
    <source>
        <dbReference type="ARBA" id="ARBA00022692"/>
    </source>
</evidence>